<comment type="function">
    <text evidence="7">Required for small ribosomal subunit (SSU) synthesis. Has a role in the processing of early nucleolar and late cytoplasmic pre-RNA species.</text>
</comment>
<dbReference type="InterPro" id="IPR036612">
    <property type="entry name" value="KH_dom_type_1_sf"/>
</dbReference>
<dbReference type="Proteomes" id="UP000789706">
    <property type="component" value="Unassembled WGS sequence"/>
</dbReference>
<proteinExistence type="inferred from homology"/>
<evidence type="ECO:0000313" key="10">
    <source>
        <dbReference type="EMBL" id="CAG8569361.1"/>
    </source>
</evidence>
<dbReference type="Pfam" id="PF17903">
    <property type="entry name" value="KH_KRR1_1st"/>
    <property type="match status" value="1"/>
</dbReference>
<dbReference type="GO" id="GO:0005730">
    <property type="term" value="C:nucleolus"/>
    <property type="evidence" value="ECO:0007669"/>
    <property type="project" value="UniProtKB-SubCell"/>
</dbReference>
<protein>
    <recommendedName>
        <fullName evidence="4">Pre-rRNA-processing protein PNO1</fullName>
    </recommendedName>
    <alternativeName>
        <fullName evidence="8">Pre-rRNA-processing protein pno1</fullName>
    </alternativeName>
</protein>
<keyword evidence="6" id="KW-0539">Nucleus</keyword>
<comment type="similarity">
    <text evidence="2">Belongs to the PNO1 family.</text>
</comment>
<dbReference type="Pfam" id="PF22891">
    <property type="entry name" value="KH_PNO1_2nd"/>
    <property type="match status" value="1"/>
</dbReference>
<evidence type="ECO:0000256" key="1">
    <source>
        <dbReference type="ARBA" id="ARBA00004604"/>
    </source>
</evidence>
<evidence type="ECO:0000256" key="5">
    <source>
        <dbReference type="ARBA" id="ARBA00022884"/>
    </source>
</evidence>
<organism evidence="10 11">
    <name type="scientific">Diversispora eburnea</name>
    <dbReference type="NCBI Taxonomy" id="1213867"/>
    <lineage>
        <taxon>Eukaryota</taxon>
        <taxon>Fungi</taxon>
        <taxon>Fungi incertae sedis</taxon>
        <taxon>Mucoromycota</taxon>
        <taxon>Glomeromycotina</taxon>
        <taxon>Glomeromycetes</taxon>
        <taxon>Diversisporales</taxon>
        <taxon>Diversisporaceae</taxon>
        <taxon>Diversispora</taxon>
    </lineage>
</organism>
<dbReference type="CDD" id="cd22392">
    <property type="entry name" value="KH-I_PNO1_rpt2"/>
    <property type="match status" value="1"/>
</dbReference>
<feature type="domain" description="K Homology" evidence="9">
    <location>
        <begin position="153"/>
        <end position="226"/>
    </location>
</feature>
<dbReference type="AlphaFoldDB" id="A0A9N9BML9"/>
<comment type="subcellular location">
    <subcellularLocation>
        <location evidence="1">Nucleus</location>
        <location evidence="1">Nucleolus</location>
    </subcellularLocation>
</comment>
<dbReference type="EMBL" id="CAJVPK010001078">
    <property type="protein sequence ID" value="CAG8569361.1"/>
    <property type="molecule type" value="Genomic_DNA"/>
</dbReference>
<evidence type="ECO:0000256" key="7">
    <source>
        <dbReference type="ARBA" id="ARBA00025554"/>
    </source>
</evidence>
<dbReference type="InterPro" id="IPR041174">
    <property type="entry name" value="KRR1-like_KH1"/>
</dbReference>
<dbReference type="GO" id="GO:0003723">
    <property type="term" value="F:RNA binding"/>
    <property type="evidence" value="ECO:0007669"/>
    <property type="project" value="UniProtKB-KW"/>
</dbReference>
<dbReference type="PANTHER" id="PTHR12826:SF13">
    <property type="entry name" value="RNA-BINDING PROTEIN PNO1"/>
    <property type="match status" value="1"/>
</dbReference>
<dbReference type="OrthoDB" id="1932641at2759"/>
<dbReference type="SMART" id="SM00322">
    <property type="entry name" value="KH"/>
    <property type="match status" value="1"/>
</dbReference>
<accession>A0A9N9BML9</accession>
<evidence type="ECO:0000256" key="6">
    <source>
        <dbReference type="ARBA" id="ARBA00023242"/>
    </source>
</evidence>
<dbReference type="SUPFAM" id="SSF54791">
    <property type="entry name" value="Eukaryotic type KH-domain (KH-domain type I)"/>
    <property type="match status" value="1"/>
</dbReference>
<evidence type="ECO:0000259" key="9">
    <source>
        <dbReference type="SMART" id="SM00322"/>
    </source>
</evidence>
<evidence type="ECO:0000256" key="4">
    <source>
        <dbReference type="ARBA" id="ARBA00016042"/>
    </source>
</evidence>
<evidence type="ECO:0000256" key="3">
    <source>
        <dbReference type="ARBA" id="ARBA00011420"/>
    </source>
</evidence>
<dbReference type="PANTHER" id="PTHR12826">
    <property type="entry name" value="RIBONUCLEASE Y"/>
    <property type="match status" value="1"/>
</dbReference>
<evidence type="ECO:0000256" key="8">
    <source>
        <dbReference type="ARBA" id="ARBA00071744"/>
    </source>
</evidence>
<sequence>MATLKNKSNQEESSMIIDSEFISTSIDSVEVETRNTGRNDMLIDSKPIENVKKPNFRPAKNYELNGGLSQIRRISVPPNRFTPLKKEWEKIYDPLVRHLNLQVRMNTRSKRVELKTSKYTDDPCSLQKAEDFLKAFMLGFDVDDAITILRVDDLYIDSFDIKDVKSLEGDHLSRAIGRIAGKNGAVKYAIENTSKTRIVLAETSIHILGSFQNIKVAKDAIVSLILGSPPGKVHANLKVISSRMKQRF</sequence>
<dbReference type="InterPro" id="IPR055212">
    <property type="entry name" value="KH-I_PNO1_first"/>
</dbReference>
<dbReference type="GO" id="GO:0042254">
    <property type="term" value="P:ribosome biogenesis"/>
    <property type="evidence" value="ECO:0007669"/>
    <property type="project" value="UniProtKB-ARBA"/>
</dbReference>
<dbReference type="Gene3D" id="3.30.1370.10">
    <property type="entry name" value="K Homology domain, type 1"/>
    <property type="match status" value="2"/>
</dbReference>
<reference evidence="10" key="1">
    <citation type="submission" date="2021-06" db="EMBL/GenBank/DDBJ databases">
        <authorList>
            <person name="Kallberg Y."/>
            <person name="Tangrot J."/>
            <person name="Rosling A."/>
        </authorList>
    </citation>
    <scope>NUCLEOTIDE SEQUENCE</scope>
    <source>
        <strain evidence="10">AZ414A</strain>
    </source>
</reference>
<comment type="subunit">
    <text evidence="3">Component of the small ribosomal subunit, ribosomal RNA processing complex (SSU RRP complex).</text>
</comment>
<comment type="caution">
    <text evidence="10">The sequence shown here is derived from an EMBL/GenBank/DDBJ whole genome shotgun (WGS) entry which is preliminary data.</text>
</comment>
<name>A0A9N9BML9_9GLOM</name>
<evidence type="ECO:0000313" key="11">
    <source>
        <dbReference type="Proteomes" id="UP000789706"/>
    </source>
</evidence>
<gene>
    <name evidence="10" type="ORF">DEBURN_LOCUS8000</name>
</gene>
<dbReference type="InterPro" id="IPR055211">
    <property type="entry name" value="KH_PNO1_2nd"/>
</dbReference>
<keyword evidence="11" id="KW-1185">Reference proteome</keyword>
<keyword evidence="5" id="KW-0694">RNA-binding</keyword>
<dbReference type="InterPro" id="IPR004087">
    <property type="entry name" value="KH_dom"/>
</dbReference>
<dbReference type="FunFam" id="3.30.1370.10:FF:000009">
    <property type="entry name" value="RNA-binding protein PNO1"/>
    <property type="match status" value="1"/>
</dbReference>
<evidence type="ECO:0000256" key="2">
    <source>
        <dbReference type="ARBA" id="ARBA00007515"/>
    </source>
</evidence>
<dbReference type="CDD" id="cd22391">
    <property type="entry name" value="KH-I_PNO1_rpt1"/>
    <property type="match status" value="1"/>
</dbReference>